<dbReference type="STRING" id="113653.GAH_02016"/>
<dbReference type="GO" id="GO:0046872">
    <property type="term" value="F:metal ion binding"/>
    <property type="evidence" value="ECO:0007669"/>
    <property type="project" value="UniProtKB-KW"/>
</dbReference>
<proteinExistence type="inferred from homology"/>
<dbReference type="EMBL" id="CP011267">
    <property type="protein sequence ID" value="AKG90713.1"/>
    <property type="molecule type" value="Genomic_DNA"/>
</dbReference>
<reference evidence="7 8" key="1">
    <citation type="submission" date="2015-04" db="EMBL/GenBank/DDBJ databases">
        <title>The complete genome sequence of the hyperthermophilic, obligate iron-reducing archaeon Geoglobus ahangari strain 234T.</title>
        <authorList>
            <person name="Manzella M.P."/>
            <person name="Holmes D.E."/>
            <person name="Rocheleau J.M."/>
            <person name="Chung A."/>
            <person name="Reguera G."/>
            <person name="Kashefi K."/>
        </authorList>
    </citation>
    <scope>NUCLEOTIDE SEQUENCE [LARGE SCALE GENOMIC DNA]</scope>
    <source>
        <strain evidence="7 8">234</strain>
    </source>
</reference>
<dbReference type="SFLD" id="SFLDG01017">
    <property type="entry name" value="Polyprenyl_Transferase_Like"/>
    <property type="match status" value="1"/>
</dbReference>
<dbReference type="EC" id="2.5.1.90" evidence="7"/>
<dbReference type="Proteomes" id="UP000034723">
    <property type="component" value="Chromosome"/>
</dbReference>
<dbReference type="OrthoDB" id="106922at2157"/>
<comment type="similarity">
    <text evidence="2 6">Belongs to the FPP/GGPP synthase family.</text>
</comment>
<accession>A0A0F7IFT5</accession>
<dbReference type="SFLD" id="SFLDS00005">
    <property type="entry name" value="Isoprenoid_Synthase_Type_I"/>
    <property type="match status" value="1"/>
</dbReference>
<evidence type="ECO:0000256" key="2">
    <source>
        <dbReference type="ARBA" id="ARBA00006706"/>
    </source>
</evidence>
<dbReference type="InParanoid" id="A0A0F7IFT5"/>
<sequence>MIENWEEYRIVNDSLQRLVSNADTLPKVKKALQHLIKAGGKRTRPIIVLLSGKLAGGDYETVLDMAMAVELIHTASLAHDDIIDRGVVRRNVETLNVKYDPSLAMLVGDWLISKSVELTSKYGPEVVRNFARTGMMMSEGEILDVYSITDDFGEEEYFRCIELKTASLFAYSARNAYKFISGDNSKSEKMYQYGFNLGIAYQLVDDLLEYLEIFEDKKSEFESLTLPLLLERTFGFKESVHRVLELIKKFTEKSKRALESFPSSEAKEKLLYLVDYMTVNMIKNYVSKNREVISILEAHYP</sequence>
<dbReference type="SUPFAM" id="SSF48576">
    <property type="entry name" value="Terpenoid synthases"/>
    <property type="match status" value="1"/>
</dbReference>
<dbReference type="Pfam" id="PF00348">
    <property type="entry name" value="polyprenyl_synt"/>
    <property type="match status" value="1"/>
</dbReference>
<evidence type="ECO:0000256" key="1">
    <source>
        <dbReference type="ARBA" id="ARBA00001946"/>
    </source>
</evidence>
<dbReference type="GO" id="GO:0008299">
    <property type="term" value="P:isoprenoid biosynthetic process"/>
    <property type="evidence" value="ECO:0007669"/>
    <property type="project" value="InterPro"/>
</dbReference>
<organism evidence="7 8">
    <name type="scientific">Geoglobus ahangari</name>
    <dbReference type="NCBI Taxonomy" id="113653"/>
    <lineage>
        <taxon>Archaea</taxon>
        <taxon>Methanobacteriati</taxon>
        <taxon>Methanobacteriota</taxon>
        <taxon>Archaeoglobi</taxon>
        <taxon>Archaeoglobales</taxon>
        <taxon>Archaeoglobaceae</taxon>
        <taxon>Geoglobus</taxon>
    </lineage>
</organism>
<evidence type="ECO:0000256" key="4">
    <source>
        <dbReference type="ARBA" id="ARBA00022723"/>
    </source>
</evidence>
<keyword evidence="3 6" id="KW-0808">Transferase</keyword>
<evidence type="ECO:0000256" key="6">
    <source>
        <dbReference type="RuleBase" id="RU004466"/>
    </source>
</evidence>
<evidence type="ECO:0000313" key="8">
    <source>
        <dbReference type="Proteomes" id="UP000034723"/>
    </source>
</evidence>
<keyword evidence="4" id="KW-0479">Metal-binding</keyword>
<comment type="cofactor">
    <cofactor evidence="1">
        <name>Mg(2+)</name>
        <dbReference type="ChEBI" id="CHEBI:18420"/>
    </cofactor>
</comment>
<dbReference type="CDD" id="cd00685">
    <property type="entry name" value="Trans_IPPS_HT"/>
    <property type="match status" value="1"/>
</dbReference>
<protein>
    <submittedName>
        <fullName evidence="7">Geranylgeranyl pyrophosphate synthase</fullName>
        <ecNumber evidence="7">2.5.1.90</ecNumber>
    </submittedName>
</protein>
<keyword evidence="5" id="KW-0460">Magnesium</keyword>
<keyword evidence="8" id="KW-1185">Reference proteome</keyword>
<dbReference type="HOGENOM" id="CLU_014015_2_0_2"/>
<evidence type="ECO:0000256" key="3">
    <source>
        <dbReference type="ARBA" id="ARBA00022679"/>
    </source>
</evidence>
<dbReference type="PATRIC" id="fig|113653.22.peg.1983"/>
<dbReference type="KEGG" id="gah:GAH_02016"/>
<dbReference type="InterPro" id="IPR008949">
    <property type="entry name" value="Isoprenoid_synthase_dom_sf"/>
</dbReference>
<dbReference type="Gene3D" id="1.10.600.10">
    <property type="entry name" value="Farnesyl Diphosphate Synthase"/>
    <property type="match status" value="1"/>
</dbReference>
<dbReference type="PANTHER" id="PTHR12001">
    <property type="entry name" value="GERANYLGERANYL PYROPHOSPHATE SYNTHASE"/>
    <property type="match status" value="1"/>
</dbReference>
<evidence type="ECO:0000313" key="7">
    <source>
        <dbReference type="EMBL" id="AKG90713.1"/>
    </source>
</evidence>
<dbReference type="InterPro" id="IPR000092">
    <property type="entry name" value="Polyprenyl_synt"/>
</dbReference>
<dbReference type="AlphaFoldDB" id="A0A0F7IFT5"/>
<gene>
    <name evidence="7" type="ORF">GAH_02016</name>
</gene>
<evidence type="ECO:0000256" key="5">
    <source>
        <dbReference type="ARBA" id="ARBA00022842"/>
    </source>
</evidence>
<dbReference type="PANTHER" id="PTHR12001:SF85">
    <property type="entry name" value="SHORT CHAIN ISOPRENYL DIPHOSPHATE SYNTHASE"/>
    <property type="match status" value="1"/>
</dbReference>
<dbReference type="GO" id="GO:0106350">
    <property type="term" value="F:all-trans-octaprenyl-diphosphate synthase activity"/>
    <property type="evidence" value="ECO:0007669"/>
    <property type="project" value="UniProtKB-EC"/>
</dbReference>
<name>A0A0F7IFT5_9EURY</name>